<gene>
    <name evidence="4" type="ORF">GCK72_021144</name>
</gene>
<organism evidence="4 5">
    <name type="scientific">Caenorhabditis remanei</name>
    <name type="common">Caenorhabditis vulgaris</name>
    <dbReference type="NCBI Taxonomy" id="31234"/>
    <lineage>
        <taxon>Eukaryota</taxon>
        <taxon>Metazoa</taxon>
        <taxon>Ecdysozoa</taxon>
        <taxon>Nematoda</taxon>
        <taxon>Chromadorea</taxon>
        <taxon>Rhabditida</taxon>
        <taxon>Rhabditina</taxon>
        <taxon>Rhabditomorpha</taxon>
        <taxon>Rhabditoidea</taxon>
        <taxon>Rhabditidae</taxon>
        <taxon>Peloderinae</taxon>
        <taxon>Caenorhabditis</taxon>
    </lineage>
</organism>
<evidence type="ECO:0000256" key="2">
    <source>
        <dbReference type="SAM" id="Phobius"/>
    </source>
</evidence>
<dbReference type="EMBL" id="WUAV01000005">
    <property type="protein sequence ID" value="KAF1754581.1"/>
    <property type="molecule type" value="Genomic_DNA"/>
</dbReference>
<dbReference type="PANTHER" id="PTHR33845">
    <property type="entry name" value="C2H2-TYPE DOMAIN-CONTAINING PROTEIN"/>
    <property type="match status" value="1"/>
</dbReference>
<keyword evidence="2" id="KW-0472">Membrane</keyword>
<feature type="compositionally biased region" description="Low complexity" evidence="1">
    <location>
        <begin position="84"/>
        <end position="105"/>
    </location>
</feature>
<accession>A0A6A5GIY5</accession>
<dbReference type="CTD" id="78777128"/>
<keyword evidence="2" id="KW-1133">Transmembrane helix</keyword>
<proteinExistence type="predicted"/>
<dbReference type="RefSeq" id="XP_053582964.1">
    <property type="nucleotide sequence ID" value="XM_053734051.1"/>
</dbReference>
<feature type="domain" description="C2H2-type" evidence="3">
    <location>
        <begin position="1058"/>
        <end position="1082"/>
    </location>
</feature>
<dbReference type="AlphaFoldDB" id="A0A6A5GIY5"/>
<sequence length="1192" mass="135278">MSSITGGVKKKKDDIIALSPFESTADEEDEERQQFEKSLTVVHCLPCIMNFSLIFMIIVCTFGFPSDGVPPKKKKTESPGGLQSSTTTSLSTSTPSPTNSAPLNTQPSTSIRCYFSEIRTGQLEKTERDSYTKVSTECGGNLVKWNTLVGTYQGRMHEAQNEMDLMAARGAAEYHDFDNPVTNEEVGNRIVCDHHRKELISDWNTWHLGQHIRQVKENHQLKCGLPSVVSPHSTVATPKVGHCFLSRNEAKRILEEHHVHVHVGTPLCKPHKDFVSVAECVSLLETSVSIDAPVSKRLISAVSKYQDESQSCSRDDLMEVDENDETDEDSLAYYPINKDEKQVCNSKFYEWLDSLGLKKIQPRKSFSQLNRRTKRRKAVAMKQVMTEALELLAPGSSEELYELMLDLDGNRWTTIRSRLFEELMESIVTEYSKVITRKERRSLLSLVTSILPYSTILKYFPGITRYEYTKSRQYSVLLNRTPYTSSIRQKYVKENVVAFIDFITSPLIRSDLPYGRRTLTKSDGSKLDVSNSLRNVRAIEIVEMYISMKTEANEESQLMSRSTLFKILEKCKATKREALECVDYFISDALDSFETISQHVKKMMTSGYIDAQTEKDFDKRLHEAKLYLQTDFKLHLKFESKISDHCIQFALSDSGNSKYASGCQEGKSSHDHKENFCERCQSVRDIFDDLKKTVEQLLKQAKEKSLRKTKDENIKCETELTVMLSDIETAETNVIELKKHQVRNKHSNNVRQKIVDALQKGDALLTLDWAQKIMPMQASESQSDFYGKSGISVHVTNVLSIDENGNFRQHNFVHIMKHEAQDAITVLLILEHVLGELKKSGILRVHLRSDNAGCYHSTKIITSLPTISKKTKVDIASFTFSEAQGGKGAADRAASEFKTKLRTWLASGKNAENPEQLFLGLTEGRIPKAMSSYLCTIDFSTVTEGKNEIKEVQNLYDFRFDNKNGKMIARKFGWIGEGTVHETKKFVAAKGTLNIEQSGGHVTPNLETFWKSAKCSKTCSEYDAEEQKKMEAVIPFGEKNVDVEEPIPKPVETVVFECPEEGCTAVFSKYGNLERHLSVGKHDIKPERETLLDFAMERYTENIEGLRESSIPSSLKEALVELPKGIEPYSNPEGWALPSKRVNKKYDKAVVKFVMEKFEELSEKKLKVYRKLIAAEIREQKKDGKLLFSSDT</sequence>
<feature type="transmembrane region" description="Helical" evidence="2">
    <location>
        <begin position="41"/>
        <end position="64"/>
    </location>
</feature>
<feature type="region of interest" description="Disordered" evidence="1">
    <location>
        <begin position="69"/>
        <end position="107"/>
    </location>
</feature>
<name>A0A6A5GIY5_CAERE</name>
<dbReference type="PROSITE" id="PS00028">
    <property type="entry name" value="ZINC_FINGER_C2H2_1"/>
    <property type="match status" value="1"/>
</dbReference>
<dbReference type="GeneID" id="78777128"/>
<reference evidence="4 5" key="1">
    <citation type="submission" date="2019-12" db="EMBL/GenBank/DDBJ databases">
        <title>Chromosome-level assembly of the Caenorhabditis remanei genome.</title>
        <authorList>
            <person name="Teterina A.A."/>
            <person name="Willis J.H."/>
            <person name="Phillips P.C."/>
        </authorList>
    </citation>
    <scope>NUCLEOTIDE SEQUENCE [LARGE SCALE GENOMIC DNA]</scope>
    <source>
        <strain evidence="4 5">PX506</strain>
        <tissue evidence="4">Whole organism</tissue>
    </source>
</reference>
<dbReference type="InterPro" id="IPR013087">
    <property type="entry name" value="Znf_C2H2_type"/>
</dbReference>
<evidence type="ECO:0000259" key="3">
    <source>
        <dbReference type="PROSITE" id="PS00028"/>
    </source>
</evidence>
<dbReference type="Proteomes" id="UP000483820">
    <property type="component" value="Chromosome V"/>
</dbReference>
<evidence type="ECO:0000313" key="5">
    <source>
        <dbReference type="Proteomes" id="UP000483820"/>
    </source>
</evidence>
<dbReference type="KEGG" id="crq:GCK72_021144"/>
<evidence type="ECO:0000313" key="4">
    <source>
        <dbReference type="EMBL" id="KAF1754581.1"/>
    </source>
</evidence>
<keyword evidence="2" id="KW-0812">Transmembrane</keyword>
<comment type="caution">
    <text evidence="4">The sequence shown here is derived from an EMBL/GenBank/DDBJ whole genome shotgun (WGS) entry which is preliminary data.</text>
</comment>
<dbReference type="PANTHER" id="PTHR33845:SF1">
    <property type="entry name" value="C2H2-TYPE DOMAIN-CONTAINING PROTEIN"/>
    <property type="match status" value="1"/>
</dbReference>
<protein>
    <recommendedName>
        <fullName evidence="3">C2H2-type domain-containing protein</fullName>
    </recommendedName>
</protein>
<evidence type="ECO:0000256" key="1">
    <source>
        <dbReference type="SAM" id="MobiDB-lite"/>
    </source>
</evidence>